<dbReference type="GeneID" id="85196320"/>
<name>A0AA96V2W6_9EURY</name>
<sequence>MLLDSCQACKSATVFKCCRCNQVCVSACVAVCVSACICSFLKNPFAFANVPPLPTDFCFRCYLQVSVSAATVRFAFPLLPTGLCFRLQVGFAPHLPLPATRYSCPPAVAAAARRPREPLHFSFYFSKPLASLFISIKNSSFVFQNKLKIKNKN</sequence>
<dbReference type="EMBL" id="CP131059">
    <property type="protein sequence ID" value="WNY24375.1"/>
    <property type="molecule type" value="Genomic_DNA"/>
</dbReference>
<proteinExistence type="predicted"/>
<organism evidence="1 2">
    <name type="scientific">Methanimicrococcus hongohii</name>
    <dbReference type="NCBI Taxonomy" id="3028295"/>
    <lineage>
        <taxon>Archaea</taxon>
        <taxon>Methanobacteriati</taxon>
        <taxon>Methanobacteriota</taxon>
        <taxon>Stenosarchaea group</taxon>
        <taxon>Methanomicrobia</taxon>
        <taxon>Methanosarcinales</taxon>
        <taxon>Methanosarcinaceae</taxon>
        <taxon>Methanimicrococcus</taxon>
    </lineage>
</organism>
<evidence type="ECO:0000313" key="2">
    <source>
        <dbReference type="Proteomes" id="UP001302978"/>
    </source>
</evidence>
<gene>
    <name evidence="1" type="ORF">MmiHf6_17060</name>
</gene>
<reference evidence="1 2" key="1">
    <citation type="submission" date="2023-07" db="EMBL/GenBank/DDBJ databases">
        <title>Closed genoem sequence of Methanomicrococcus sp. Hf6.</title>
        <authorList>
            <person name="Poehlein A."/>
            <person name="Protasov E."/>
            <person name="Platt K."/>
            <person name="Reeh H."/>
            <person name="Daniel R."/>
            <person name="Brune A."/>
        </authorList>
    </citation>
    <scope>NUCLEOTIDE SEQUENCE [LARGE SCALE GENOMIC DNA]</scope>
    <source>
        <strain evidence="1 2">Hf6</strain>
    </source>
</reference>
<keyword evidence="2" id="KW-1185">Reference proteome</keyword>
<protein>
    <submittedName>
        <fullName evidence="1">Uncharacterized protein</fullName>
    </submittedName>
</protein>
<dbReference type="KEGG" id="mehf:MmiHf6_17060"/>
<dbReference type="Proteomes" id="UP001302978">
    <property type="component" value="Chromosome"/>
</dbReference>
<accession>A0AA96V2W6</accession>
<dbReference type="RefSeq" id="WP_316557556.1">
    <property type="nucleotide sequence ID" value="NZ_CP131059.1"/>
</dbReference>
<evidence type="ECO:0000313" key="1">
    <source>
        <dbReference type="EMBL" id="WNY24375.1"/>
    </source>
</evidence>
<dbReference type="AlphaFoldDB" id="A0AA96V2W6"/>